<organism evidence="2 3">
    <name type="scientific">Cryobacterium arcticum</name>
    <dbReference type="NCBI Taxonomy" id="670052"/>
    <lineage>
        <taxon>Bacteria</taxon>
        <taxon>Bacillati</taxon>
        <taxon>Actinomycetota</taxon>
        <taxon>Actinomycetes</taxon>
        <taxon>Micrococcales</taxon>
        <taxon>Microbacteriaceae</taxon>
        <taxon>Cryobacterium</taxon>
    </lineage>
</organism>
<dbReference type="OrthoDB" id="3175656at2"/>
<protein>
    <submittedName>
        <fullName evidence="2">NADPH:quinone reductase</fullName>
    </submittedName>
</protein>
<evidence type="ECO:0000313" key="3">
    <source>
        <dbReference type="Proteomes" id="UP000092582"/>
    </source>
</evidence>
<name>A0A1B1BET6_9MICO</name>
<dbReference type="Proteomes" id="UP000092582">
    <property type="component" value="Chromosome 1"/>
</dbReference>
<dbReference type="EMBL" id="CP016282">
    <property type="protein sequence ID" value="ANP71079.1"/>
    <property type="molecule type" value="Genomic_DNA"/>
</dbReference>
<dbReference type="InterPro" id="IPR020843">
    <property type="entry name" value="ER"/>
</dbReference>
<accession>A0A1B1BET6</accession>
<sequence length="309" mass="31164">MRVITLPEFGSALELIEIDTPQPQNGEVRVRVHAASVNGFDLAVAAGSLDGVLEHRFPVVLGKDFAGVVDALGEGVTDYAVGDRVFGVVTKAHVGDGSFGEFVTVPTATGLAKLPVEVDFARGAALGLAGTAAQAAVDAAELTEGSTVLIVGATGGVGNQAVQLAVAAGATVIATARTALGIAQVRMLGATEIVDHTQNISQAVRTLHADGVDVVLHFAGDAATVLPALRSGGRFVSTLIASPEQLSVVDAVVVPIYADPTPAVLGRLADSLAAGRTSVTVQGSYALADVADAFEAFSDGARGKLVILP</sequence>
<dbReference type="PATRIC" id="fig|670052.7.peg.106"/>
<dbReference type="PANTHER" id="PTHR44013:SF1">
    <property type="entry name" value="ZINC-TYPE ALCOHOL DEHYDROGENASE-LIKE PROTEIN C16A3.02C"/>
    <property type="match status" value="1"/>
</dbReference>
<reference evidence="2 3" key="1">
    <citation type="submission" date="2016-06" db="EMBL/GenBank/DDBJ databases">
        <title>Genome sequencing of Cryobacterium arcticum PAMC 27867.</title>
        <authorList>
            <person name="Lee J."/>
            <person name="Kim O.-S."/>
        </authorList>
    </citation>
    <scope>NUCLEOTIDE SEQUENCE [LARGE SCALE GENOMIC DNA]</scope>
    <source>
        <strain evidence="2 3">PAMC 27867</strain>
    </source>
</reference>
<dbReference type="GO" id="GO:0016491">
    <property type="term" value="F:oxidoreductase activity"/>
    <property type="evidence" value="ECO:0007669"/>
    <property type="project" value="InterPro"/>
</dbReference>
<dbReference type="AlphaFoldDB" id="A0A1B1BET6"/>
<gene>
    <name evidence="2" type="ORF">PA27867_0102</name>
</gene>
<feature type="domain" description="Enoyl reductase (ER)" evidence="1">
    <location>
        <begin position="10"/>
        <end position="307"/>
    </location>
</feature>
<dbReference type="KEGG" id="cart:PA27867_0102"/>
<dbReference type="Pfam" id="PF00107">
    <property type="entry name" value="ADH_zinc_N"/>
    <property type="match status" value="1"/>
</dbReference>
<evidence type="ECO:0000313" key="2">
    <source>
        <dbReference type="EMBL" id="ANP71079.1"/>
    </source>
</evidence>
<dbReference type="STRING" id="670052.PA27867_0102"/>
<dbReference type="SMART" id="SM00829">
    <property type="entry name" value="PKS_ER"/>
    <property type="match status" value="1"/>
</dbReference>
<dbReference type="InterPro" id="IPR011032">
    <property type="entry name" value="GroES-like_sf"/>
</dbReference>
<dbReference type="PANTHER" id="PTHR44013">
    <property type="entry name" value="ZINC-TYPE ALCOHOL DEHYDROGENASE-LIKE PROTEIN C16A3.02C"/>
    <property type="match status" value="1"/>
</dbReference>
<dbReference type="CDD" id="cd05289">
    <property type="entry name" value="MDR_like_2"/>
    <property type="match status" value="1"/>
</dbReference>
<dbReference type="Gene3D" id="3.90.180.10">
    <property type="entry name" value="Medium-chain alcohol dehydrogenases, catalytic domain"/>
    <property type="match status" value="1"/>
</dbReference>
<dbReference type="Pfam" id="PF08240">
    <property type="entry name" value="ADH_N"/>
    <property type="match status" value="1"/>
</dbReference>
<dbReference type="InterPro" id="IPR013149">
    <property type="entry name" value="ADH-like_C"/>
</dbReference>
<dbReference type="InterPro" id="IPR013154">
    <property type="entry name" value="ADH-like_N"/>
</dbReference>
<dbReference type="RefSeq" id="WP_066591704.1">
    <property type="nucleotide sequence ID" value="NZ_CP016282.1"/>
</dbReference>
<evidence type="ECO:0000259" key="1">
    <source>
        <dbReference type="SMART" id="SM00829"/>
    </source>
</evidence>
<dbReference type="SUPFAM" id="SSF50129">
    <property type="entry name" value="GroES-like"/>
    <property type="match status" value="1"/>
</dbReference>
<dbReference type="Gene3D" id="3.40.50.720">
    <property type="entry name" value="NAD(P)-binding Rossmann-like Domain"/>
    <property type="match status" value="1"/>
</dbReference>
<dbReference type="InterPro" id="IPR052733">
    <property type="entry name" value="Chloroplast_QOR"/>
</dbReference>
<proteinExistence type="predicted"/>
<keyword evidence="3" id="KW-1185">Reference proteome</keyword>
<dbReference type="InterPro" id="IPR036291">
    <property type="entry name" value="NAD(P)-bd_dom_sf"/>
</dbReference>
<dbReference type="SUPFAM" id="SSF51735">
    <property type="entry name" value="NAD(P)-binding Rossmann-fold domains"/>
    <property type="match status" value="1"/>
</dbReference>